<proteinExistence type="predicted"/>
<evidence type="ECO:0000256" key="2">
    <source>
        <dbReference type="ARBA" id="ARBA00022989"/>
    </source>
</evidence>
<keyword evidence="3 4" id="KW-0472">Membrane</keyword>
<dbReference type="InterPro" id="IPR036640">
    <property type="entry name" value="ABC1_TM_sf"/>
</dbReference>
<evidence type="ECO:0000313" key="5">
    <source>
        <dbReference type="EMBL" id="SVD69769.1"/>
    </source>
</evidence>
<reference evidence="5" key="1">
    <citation type="submission" date="2018-05" db="EMBL/GenBank/DDBJ databases">
        <authorList>
            <person name="Lanie J.A."/>
            <person name="Ng W.-L."/>
            <person name="Kazmierczak K.M."/>
            <person name="Andrzejewski T.M."/>
            <person name="Davidsen T.M."/>
            <person name="Wayne K.J."/>
            <person name="Tettelin H."/>
            <person name="Glass J.I."/>
            <person name="Rusch D."/>
            <person name="Podicherti R."/>
            <person name="Tsui H.-C.T."/>
            <person name="Winkler M.E."/>
        </authorList>
    </citation>
    <scope>NUCLEOTIDE SEQUENCE</scope>
</reference>
<dbReference type="GO" id="GO:0016020">
    <property type="term" value="C:membrane"/>
    <property type="evidence" value="ECO:0007669"/>
    <property type="project" value="InterPro"/>
</dbReference>
<dbReference type="AlphaFoldDB" id="A0A382XFZ9"/>
<keyword evidence="1 4" id="KW-0812">Transmembrane</keyword>
<dbReference type="EMBL" id="UINC01167323">
    <property type="protein sequence ID" value="SVD69769.1"/>
    <property type="molecule type" value="Genomic_DNA"/>
</dbReference>
<dbReference type="SUPFAM" id="SSF90123">
    <property type="entry name" value="ABC transporter transmembrane region"/>
    <property type="match status" value="1"/>
</dbReference>
<name>A0A382XFZ9_9ZZZZ</name>
<dbReference type="Gene3D" id="1.20.1560.10">
    <property type="entry name" value="ABC transporter type 1, transmembrane domain"/>
    <property type="match status" value="1"/>
</dbReference>
<protein>
    <submittedName>
        <fullName evidence="5">Uncharacterized protein</fullName>
    </submittedName>
</protein>
<evidence type="ECO:0000256" key="4">
    <source>
        <dbReference type="SAM" id="Phobius"/>
    </source>
</evidence>
<evidence type="ECO:0000256" key="3">
    <source>
        <dbReference type="ARBA" id="ARBA00023136"/>
    </source>
</evidence>
<accession>A0A382XFZ9</accession>
<feature type="transmembrane region" description="Helical" evidence="4">
    <location>
        <begin position="52"/>
        <end position="79"/>
    </location>
</feature>
<sequence>MLIKSNSLVRILDICFRSFRWIFHYGTKPLTKNEKEGLSIAVRQMLRHPGQLSLMLVTGLVAAVFEGGTIGLLGLAVKVLTDESVQLVQNLPSFLNDQLVLYLLNISQGGLFLLLIGFAVAAQILKGLLGYVSTVAQTRLSYRLMKDGQDGATNHVMNMSYRQVSQYPSGQLGSLIDQSGV</sequence>
<feature type="non-terminal residue" evidence="5">
    <location>
        <position position="181"/>
    </location>
</feature>
<gene>
    <name evidence="5" type="ORF">METZ01_LOCUS422623</name>
</gene>
<keyword evidence="2 4" id="KW-1133">Transmembrane helix</keyword>
<evidence type="ECO:0000256" key="1">
    <source>
        <dbReference type="ARBA" id="ARBA00022692"/>
    </source>
</evidence>
<organism evidence="5">
    <name type="scientific">marine metagenome</name>
    <dbReference type="NCBI Taxonomy" id="408172"/>
    <lineage>
        <taxon>unclassified sequences</taxon>
        <taxon>metagenomes</taxon>
        <taxon>ecological metagenomes</taxon>
    </lineage>
</organism>
<dbReference type="GO" id="GO:0005524">
    <property type="term" value="F:ATP binding"/>
    <property type="evidence" value="ECO:0007669"/>
    <property type="project" value="InterPro"/>
</dbReference>